<dbReference type="Proteomes" id="UP000269221">
    <property type="component" value="Unassembled WGS sequence"/>
</dbReference>
<evidence type="ECO:0000313" key="2">
    <source>
        <dbReference type="EMBL" id="RMC10274.1"/>
    </source>
</evidence>
<proteinExistence type="predicted"/>
<reference evidence="2 3" key="1">
    <citation type="submission" date="2018-07" db="EMBL/GenBank/DDBJ databases">
        <title>A high quality draft genome assembly of the barn swallow (H. rustica rustica).</title>
        <authorList>
            <person name="Formenti G."/>
            <person name="Chiara M."/>
            <person name="Poveda L."/>
            <person name="Francoijs K.-J."/>
            <person name="Bonisoli-Alquati A."/>
            <person name="Canova L."/>
            <person name="Gianfranceschi L."/>
            <person name="Horner D.S."/>
            <person name="Saino N."/>
        </authorList>
    </citation>
    <scope>NUCLEOTIDE SEQUENCE [LARGE SCALE GENOMIC DNA]</scope>
    <source>
        <strain evidence="2">Chelidonia</strain>
        <tissue evidence="2">Blood</tissue>
    </source>
</reference>
<feature type="region of interest" description="Disordered" evidence="1">
    <location>
        <begin position="72"/>
        <end position="94"/>
    </location>
</feature>
<keyword evidence="3" id="KW-1185">Reference proteome</keyword>
<sequence length="299" mass="32060">MGKSCGSFAKGSARTGDLKSCPKLFKSFPAIGVRAATQTVTETFKENCLSIKECDLKVNDCVQAVDKVNSAERRDSEEQKLHPKASSPELPAEGKRQAKLLWDGLAEEARNAAKISATELLLEKAEEGPPPYAAKDCTESLGENRNVVGLECLLDNGEAENKEGLLDSVPVANENKDSLFDNADTCKRQKGGELKGGIKASQNLCQKARFSKAISRRRGEPGGKGWLIPERKGRGPRGKGRPSPEGKGQGRSLIKRLRSREAASQSTSGSESDSSSEDWDSQSSAADSGSGFDKEEVTV</sequence>
<feature type="compositionally biased region" description="Low complexity" evidence="1">
    <location>
        <begin position="281"/>
        <end position="291"/>
    </location>
</feature>
<protein>
    <submittedName>
        <fullName evidence="2">Uncharacterized protein</fullName>
    </submittedName>
</protein>
<dbReference type="EMBL" id="QRBI01000112">
    <property type="protein sequence ID" value="RMC10274.1"/>
    <property type="molecule type" value="Genomic_DNA"/>
</dbReference>
<comment type="caution">
    <text evidence="2">The sequence shown here is derived from an EMBL/GenBank/DDBJ whole genome shotgun (WGS) entry which is preliminary data.</text>
</comment>
<feature type="compositionally biased region" description="Low complexity" evidence="1">
    <location>
        <begin position="262"/>
        <end position="273"/>
    </location>
</feature>
<organism evidence="2 3">
    <name type="scientific">Hirundo rustica rustica</name>
    <dbReference type="NCBI Taxonomy" id="333673"/>
    <lineage>
        <taxon>Eukaryota</taxon>
        <taxon>Metazoa</taxon>
        <taxon>Chordata</taxon>
        <taxon>Craniata</taxon>
        <taxon>Vertebrata</taxon>
        <taxon>Euteleostomi</taxon>
        <taxon>Archelosauria</taxon>
        <taxon>Archosauria</taxon>
        <taxon>Dinosauria</taxon>
        <taxon>Saurischia</taxon>
        <taxon>Theropoda</taxon>
        <taxon>Coelurosauria</taxon>
        <taxon>Aves</taxon>
        <taxon>Neognathae</taxon>
        <taxon>Neoaves</taxon>
        <taxon>Telluraves</taxon>
        <taxon>Australaves</taxon>
        <taxon>Passeriformes</taxon>
        <taxon>Sylvioidea</taxon>
        <taxon>Hirundinidae</taxon>
        <taxon>Hirundo</taxon>
    </lineage>
</organism>
<accession>A0A3M0KGB2</accession>
<feature type="compositionally biased region" description="Basic and acidic residues" evidence="1">
    <location>
        <begin position="72"/>
        <end position="81"/>
    </location>
</feature>
<dbReference type="AlphaFoldDB" id="A0A3M0KGB2"/>
<evidence type="ECO:0000313" key="3">
    <source>
        <dbReference type="Proteomes" id="UP000269221"/>
    </source>
</evidence>
<name>A0A3M0KGB2_HIRRU</name>
<evidence type="ECO:0000256" key="1">
    <source>
        <dbReference type="SAM" id="MobiDB-lite"/>
    </source>
</evidence>
<gene>
    <name evidence="2" type="ORF">DUI87_13076</name>
</gene>
<feature type="region of interest" description="Disordered" evidence="1">
    <location>
        <begin position="209"/>
        <end position="299"/>
    </location>
</feature>